<dbReference type="PANTHER" id="PTHR46577:SF1">
    <property type="entry name" value="HTH-TYPE TRANSCRIPTIONAL REGULATORY PROTEIN GABR"/>
    <property type="match status" value="1"/>
</dbReference>
<dbReference type="Gene3D" id="3.40.640.10">
    <property type="entry name" value="Type I PLP-dependent aspartate aminotransferase-like (Major domain)"/>
    <property type="match status" value="1"/>
</dbReference>
<evidence type="ECO:0000256" key="5">
    <source>
        <dbReference type="ARBA" id="ARBA00023163"/>
    </source>
</evidence>
<dbReference type="CDD" id="cd07377">
    <property type="entry name" value="WHTH_GntR"/>
    <property type="match status" value="1"/>
</dbReference>
<feature type="domain" description="HTH gntR-type" evidence="6">
    <location>
        <begin position="23"/>
        <end position="91"/>
    </location>
</feature>
<dbReference type="PANTHER" id="PTHR46577">
    <property type="entry name" value="HTH-TYPE TRANSCRIPTIONAL REGULATORY PROTEIN GABR"/>
    <property type="match status" value="1"/>
</dbReference>
<dbReference type="Pfam" id="PF00155">
    <property type="entry name" value="Aminotran_1_2"/>
    <property type="match status" value="1"/>
</dbReference>
<dbReference type="GO" id="GO:0008483">
    <property type="term" value="F:transaminase activity"/>
    <property type="evidence" value="ECO:0007669"/>
    <property type="project" value="UniProtKB-KW"/>
</dbReference>
<dbReference type="InterPro" id="IPR051446">
    <property type="entry name" value="HTH_trans_reg/aminotransferase"/>
</dbReference>
<reference evidence="7 8" key="1">
    <citation type="submission" date="2020-08" db="EMBL/GenBank/DDBJ databases">
        <title>Functional genomics of gut bacteria from endangered species of beetles.</title>
        <authorList>
            <person name="Carlos-Shanley C."/>
        </authorList>
    </citation>
    <scope>NUCLEOTIDE SEQUENCE [LARGE SCALE GENOMIC DNA]</scope>
    <source>
        <strain evidence="7 8">S00239</strain>
    </source>
</reference>
<evidence type="ECO:0000259" key="6">
    <source>
        <dbReference type="PROSITE" id="PS50949"/>
    </source>
</evidence>
<keyword evidence="7" id="KW-0032">Aminotransferase</keyword>
<dbReference type="InterPro" id="IPR015424">
    <property type="entry name" value="PyrdxlP-dep_Trfase"/>
</dbReference>
<dbReference type="Gene3D" id="1.10.10.10">
    <property type="entry name" value="Winged helix-like DNA-binding domain superfamily/Winged helix DNA-binding domain"/>
    <property type="match status" value="1"/>
</dbReference>
<dbReference type="SMART" id="SM00345">
    <property type="entry name" value="HTH_GNTR"/>
    <property type="match status" value="1"/>
</dbReference>
<dbReference type="SUPFAM" id="SSF46785">
    <property type="entry name" value="Winged helix' DNA-binding domain"/>
    <property type="match status" value="1"/>
</dbReference>
<evidence type="ECO:0000313" key="7">
    <source>
        <dbReference type="EMBL" id="MBB4841863.1"/>
    </source>
</evidence>
<evidence type="ECO:0000256" key="4">
    <source>
        <dbReference type="ARBA" id="ARBA00023125"/>
    </source>
</evidence>
<evidence type="ECO:0000256" key="2">
    <source>
        <dbReference type="ARBA" id="ARBA00022898"/>
    </source>
</evidence>
<gene>
    <name evidence="7" type="ORF">HNP55_000358</name>
</gene>
<keyword evidence="8" id="KW-1185">Reference proteome</keyword>
<dbReference type="AlphaFoldDB" id="A0A840L4W2"/>
<dbReference type="SUPFAM" id="SSF53383">
    <property type="entry name" value="PLP-dependent transferases"/>
    <property type="match status" value="1"/>
</dbReference>
<protein>
    <submittedName>
        <fullName evidence="7">GntR family transcriptional regulator/MocR family aminotransferase</fullName>
    </submittedName>
</protein>
<dbReference type="InterPro" id="IPR000524">
    <property type="entry name" value="Tscrpt_reg_HTH_GntR"/>
</dbReference>
<dbReference type="Proteomes" id="UP000562027">
    <property type="component" value="Unassembled WGS sequence"/>
</dbReference>
<dbReference type="InterPro" id="IPR036388">
    <property type="entry name" value="WH-like_DNA-bd_sf"/>
</dbReference>
<proteinExistence type="inferred from homology"/>
<dbReference type="GO" id="GO:0030170">
    <property type="term" value="F:pyridoxal phosphate binding"/>
    <property type="evidence" value="ECO:0007669"/>
    <property type="project" value="InterPro"/>
</dbReference>
<comment type="similarity">
    <text evidence="1">In the C-terminal section; belongs to the class-I pyridoxal-phosphate-dependent aminotransferase family.</text>
</comment>
<name>A0A840L4W2_9BURK</name>
<keyword evidence="4" id="KW-0238">DNA-binding</keyword>
<dbReference type="InterPro" id="IPR004839">
    <property type="entry name" value="Aminotransferase_I/II_large"/>
</dbReference>
<dbReference type="EMBL" id="JACHLP010000001">
    <property type="protein sequence ID" value="MBB4841863.1"/>
    <property type="molecule type" value="Genomic_DNA"/>
</dbReference>
<dbReference type="GO" id="GO:0003677">
    <property type="term" value="F:DNA binding"/>
    <property type="evidence" value="ECO:0007669"/>
    <property type="project" value="UniProtKB-KW"/>
</dbReference>
<dbReference type="RefSeq" id="WP_184295604.1">
    <property type="nucleotide sequence ID" value="NZ_JACHLP010000001.1"/>
</dbReference>
<dbReference type="InterPro" id="IPR036390">
    <property type="entry name" value="WH_DNA-bd_sf"/>
</dbReference>
<dbReference type="GO" id="GO:0003700">
    <property type="term" value="F:DNA-binding transcription factor activity"/>
    <property type="evidence" value="ECO:0007669"/>
    <property type="project" value="InterPro"/>
</dbReference>
<organism evidence="7 8">
    <name type="scientific">Roseateles oligotrophus</name>
    <dbReference type="NCBI Taxonomy" id="1769250"/>
    <lineage>
        <taxon>Bacteria</taxon>
        <taxon>Pseudomonadati</taxon>
        <taxon>Pseudomonadota</taxon>
        <taxon>Betaproteobacteria</taxon>
        <taxon>Burkholderiales</taxon>
        <taxon>Sphaerotilaceae</taxon>
        <taxon>Roseateles</taxon>
    </lineage>
</organism>
<evidence type="ECO:0000313" key="8">
    <source>
        <dbReference type="Proteomes" id="UP000562027"/>
    </source>
</evidence>
<evidence type="ECO:0000256" key="3">
    <source>
        <dbReference type="ARBA" id="ARBA00023015"/>
    </source>
</evidence>
<dbReference type="Pfam" id="PF00392">
    <property type="entry name" value="GntR"/>
    <property type="match status" value="1"/>
</dbReference>
<dbReference type="InterPro" id="IPR015421">
    <property type="entry name" value="PyrdxlP-dep_Trfase_major"/>
</dbReference>
<accession>A0A840L4W2</accession>
<keyword evidence="2" id="KW-0663">Pyridoxal phosphate</keyword>
<keyword evidence="5" id="KW-0804">Transcription</keyword>
<sequence>MGPISSRATLTLEPDGLRLDGRQGLARSLHAQLKQKILLGQLAAAQRLPASRDLAQRLGVSRNTVLRAYEQLMAEGLLEGHPGAGCYVAQLRREPPPTAARTPAQAAGFEESGQASELWARLQSLHLTPPLRPGERGLRWGLPAQDKFPHILWSRLQQRFWRRHPQLASGYADPAGLPRLRALIAAYLNSSRGLACTPEQVLLSAGSQQAIAIAALALLNPGDRVAMESPGYRAAAAALGLGGAQVLPLPLDSEGLRIGALEALGDCRMAYITPSHQFPSGVVMSAQRRLDLLAWAQRHQAYLLEDDYDGEYRYAGVPLAPLASLSGAQQRVLYIGTFSKLLFPGLRLGYMVAPKAWVPTLAKLRAVLDRQSSIVDQHVLADFIEEGHFLRHVRRMRRTASARRDTFIRAWERELDGILPLPSPLIEAGLQLLLRLPNPHWEQCLLKAAQAKGLEIGGLRQVGGLASHSQEAGLVLGFAATPEAQLEAVVADLAQCWRPVLAGLRRKDEQ</sequence>
<evidence type="ECO:0000256" key="1">
    <source>
        <dbReference type="ARBA" id="ARBA00005384"/>
    </source>
</evidence>
<keyword evidence="3" id="KW-0805">Transcription regulation</keyword>
<dbReference type="PROSITE" id="PS50949">
    <property type="entry name" value="HTH_GNTR"/>
    <property type="match status" value="1"/>
</dbReference>
<dbReference type="PRINTS" id="PR00035">
    <property type="entry name" value="HTHGNTR"/>
</dbReference>
<keyword evidence="7" id="KW-0808">Transferase</keyword>
<comment type="caution">
    <text evidence="7">The sequence shown here is derived from an EMBL/GenBank/DDBJ whole genome shotgun (WGS) entry which is preliminary data.</text>
</comment>
<dbReference type="CDD" id="cd00609">
    <property type="entry name" value="AAT_like"/>
    <property type="match status" value="1"/>
</dbReference>